<gene>
    <name evidence="1" type="ORF">MBEHAL_2658</name>
</gene>
<keyword evidence="2" id="KW-1185">Reference proteome</keyword>
<proteinExistence type="predicted"/>
<dbReference type="Proteomes" id="UP000016986">
    <property type="component" value="Unassembled WGS sequence"/>
</dbReference>
<sequence length="54" mass="6256">MFESLIFDIESESLKQISPVLVREPISIPFSKCIDHGFQLVFGFDVSLNKRRLE</sequence>
<dbReference type="AlphaFoldDB" id="U3AGI1"/>
<organism evidence="1 2">
    <name type="scientific">Halarchaeum acidiphilum MH1-52-1</name>
    <dbReference type="NCBI Taxonomy" id="1261545"/>
    <lineage>
        <taxon>Archaea</taxon>
        <taxon>Methanobacteriati</taxon>
        <taxon>Methanobacteriota</taxon>
        <taxon>Stenosarchaea group</taxon>
        <taxon>Halobacteria</taxon>
        <taxon>Halobacteriales</taxon>
        <taxon>Halobacteriaceae</taxon>
    </lineage>
</organism>
<name>U3AGI1_9EURY</name>
<reference evidence="1 2" key="1">
    <citation type="submission" date="2013-09" db="EMBL/GenBank/DDBJ databases">
        <title>Whole genome sequencing of Halarchaeum acidiphilum strain MH1-52-1.</title>
        <authorList>
            <person name="Shimane Y."/>
            <person name="Minegishi H."/>
            <person name="Nishi S."/>
            <person name="Echigo A."/>
            <person name="Shuto A."/>
            <person name="Konishi M."/>
            <person name="Ito T."/>
            <person name="Ohkuma M."/>
            <person name="Ohta Y."/>
            <person name="Nagano Y."/>
            <person name="Tsubouchi T."/>
            <person name="Mori K."/>
            <person name="Usui K."/>
            <person name="Kamekura M."/>
            <person name="Usami R."/>
            <person name="Takaki Y."/>
            <person name="Hatada Y."/>
        </authorList>
    </citation>
    <scope>NUCLEOTIDE SEQUENCE [LARGE SCALE GENOMIC DNA]</scope>
    <source>
        <strain evidence="1 2">JCM 16109</strain>
    </source>
</reference>
<protein>
    <submittedName>
        <fullName evidence="1">Uncharacterized protein</fullName>
    </submittedName>
</protein>
<evidence type="ECO:0000313" key="2">
    <source>
        <dbReference type="Proteomes" id="UP000016986"/>
    </source>
</evidence>
<accession>U3AGI1</accession>
<evidence type="ECO:0000313" key="1">
    <source>
        <dbReference type="EMBL" id="GAD53898.1"/>
    </source>
</evidence>
<comment type="caution">
    <text evidence="1">The sequence shown here is derived from an EMBL/GenBank/DDBJ whole genome shotgun (WGS) entry which is preliminary data.</text>
</comment>
<dbReference type="EMBL" id="BATA01000125">
    <property type="protein sequence ID" value="GAD53898.1"/>
    <property type="molecule type" value="Genomic_DNA"/>
</dbReference>